<dbReference type="STRING" id="3218.A0A2K1JHD9"/>
<gene>
    <name evidence="1" type="ORF">PHYPA_018378</name>
</gene>
<reference evidence="2" key="3">
    <citation type="submission" date="2020-12" db="UniProtKB">
        <authorList>
            <consortium name="EnsemblPlants"/>
        </authorList>
    </citation>
    <scope>IDENTIFICATION</scope>
</reference>
<dbReference type="EMBL" id="ABEU02000014">
    <property type="protein sequence ID" value="PNR40975.1"/>
    <property type="molecule type" value="Genomic_DNA"/>
</dbReference>
<organism evidence="1">
    <name type="scientific">Physcomitrium patens</name>
    <name type="common">Spreading-leaved earth moss</name>
    <name type="synonym">Physcomitrella patens</name>
    <dbReference type="NCBI Taxonomy" id="3218"/>
    <lineage>
        <taxon>Eukaryota</taxon>
        <taxon>Viridiplantae</taxon>
        <taxon>Streptophyta</taxon>
        <taxon>Embryophyta</taxon>
        <taxon>Bryophyta</taxon>
        <taxon>Bryophytina</taxon>
        <taxon>Bryopsida</taxon>
        <taxon>Funariidae</taxon>
        <taxon>Funariales</taxon>
        <taxon>Funariaceae</taxon>
        <taxon>Physcomitrium</taxon>
    </lineage>
</organism>
<evidence type="ECO:0000313" key="2">
    <source>
        <dbReference type="EnsemblPlants" id="Pp3c14_11650V3.1"/>
    </source>
</evidence>
<keyword evidence="3" id="KW-1185">Reference proteome</keyword>
<reference evidence="1 3" key="2">
    <citation type="journal article" date="2018" name="Plant J.">
        <title>The Physcomitrella patens chromosome-scale assembly reveals moss genome structure and evolution.</title>
        <authorList>
            <person name="Lang D."/>
            <person name="Ullrich K.K."/>
            <person name="Murat F."/>
            <person name="Fuchs J."/>
            <person name="Jenkins J."/>
            <person name="Haas F.B."/>
            <person name="Piednoel M."/>
            <person name="Gundlach H."/>
            <person name="Van Bel M."/>
            <person name="Meyberg R."/>
            <person name="Vives C."/>
            <person name="Morata J."/>
            <person name="Symeonidi A."/>
            <person name="Hiss M."/>
            <person name="Muchero W."/>
            <person name="Kamisugi Y."/>
            <person name="Saleh O."/>
            <person name="Blanc G."/>
            <person name="Decker E.L."/>
            <person name="van Gessel N."/>
            <person name="Grimwood J."/>
            <person name="Hayes R.D."/>
            <person name="Graham S.W."/>
            <person name="Gunter L.E."/>
            <person name="McDaniel S.F."/>
            <person name="Hoernstein S.N.W."/>
            <person name="Larsson A."/>
            <person name="Li F.W."/>
            <person name="Perroud P.F."/>
            <person name="Phillips J."/>
            <person name="Ranjan P."/>
            <person name="Rokshar D.S."/>
            <person name="Rothfels C.J."/>
            <person name="Schneider L."/>
            <person name="Shu S."/>
            <person name="Stevenson D.W."/>
            <person name="Thummler F."/>
            <person name="Tillich M."/>
            <person name="Villarreal Aguilar J.C."/>
            <person name="Widiez T."/>
            <person name="Wong G.K."/>
            <person name="Wymore A."/>
            <person name="Zhang Y."/>
            <person name="Zimmer A.D."/>
            <person name="Quatrano R.S."/>
            <person name="Mayer K.F.X."/>
            <person name="Goodstein D."/>
            <person name="Casacuberta J.M."/>
            <person name="Vandepoele K."/>
            <person name="Reski R."/>
            <person name="Cuming A.C."/>
            <person name="Tuskan G.A."/>
            <person name="Maumus F."/>
            <person name="Salse J."/>
            <person name="Schmutz J."/>
            <person name="Rensing S.A."/>
        </authorList>
    </citation>
    <scope>NUCLEOTIDE SEQUENCE [LARGE SCALE GENOMIC DNA]</scope>
    <source>
        <strain evidence="2 3">cv. Gransden 2004</strain>
    </source>
</reference>
<proteinExistence type="predicted"/>
<dbReference type="AlphaFoldDB" id="A0A2K1JHD9"/>
<accession>A0A2K1JHD9</accession>
<name>A0A2K1JHD9_PHYPA</name>
<dbReference type="InParanoid" id="A0A2K1JHD9"/>
<evidence type="ECO:0000313" key="3">
    <source>
        <dbReference type="Proteomes" id="UP000006727"/>
    </source>
</evidence>
<sequence>MLLHERSLSVLACQYVDKIVIIGAPWKIIAFNVSMVEYGDCAEANELKYGSPNVDTFKLSPSSLRFLITVTENADDRFVFITGRDRHSHSS</sequence>
<protein>
    <submittedName>
        <fullName evidence="1 2">Uncharacterized protein</fullName>
    </submittedName>
</protein>
<evidence type="ECO:0000313" key="1">
    <source>
        <dbReference type="EMBL" id="PNR40975.1"/>
    </source>
</evidence>
<dbReference type="EnsemblPlants" id="Pp3c14_11650V3.1">
    <property type="protein sequence ID" value="Pp3c14_11650V3.1"/>
    <property type="gene ID" value="Pp3c14_11650"/>
</dbReference>
<dbReference type="PaxDb" id="3218-PP1S36_274V6.1"/>
<dbReference type="Gramene" id="Pp3c14_11650V3.1">
    <property type="protein sequence ID" value="Pp3c14_11650V3.1"/>
    <property type="gene ID" value="Pp3c14_11650"/>
</dbReference>
<reference evidence="1 3" key="1">
    <citation type="journal article" date="2008" name="Science">
        <title>The Physcomitrella genome reveals evolutionary insights into the conquest of land by plants.</title>
        <authorList>
            <person name="Rensing S."/>
            <person name="Lang D."/>
            <person name="Zimmer A."/>
            <person name="Terry A."/>
            <person name="Salamov A."/>
            <person name="Shapiro H."/>
            <person name="Nishiyama T."/>
            <person name="Perroud P.-F."/>
            <person name="Lindquist E."/>
            <person name="Kamisugi Y."/>
            <person name="Tanahashi T."/>
            <person name="Sakakibara K."/>
            <person name="Fujita T."/>
            <person name="Oishi K."/>
            <person name="Shin-I T."/>
            <person name="Kuroki Y."/>
            <person name="Toyoda A."/>
            <person name="Suzuki Y."/>
            <person name="Hashimoto A."/>
            <person name="Yamaguchi K."/>
            <person name="Sugano A."/>
            <person name="Kohara Y."/>
            <person name="Fujiyama A."/>
            <person name="Anterola A."/>
            <person name="Aoki S."/>
            <person name="Ashton N."/>
            <person name="Barbazuk W.B."/>
            <person name="Barker E."/>
            <person name="Bennetzen J."/>
            <person name="Bezanilla M."/>
            <person name="Blankenship R."/>
            <person name="Cho S.H."/>
            <person name="Dutcher S."/>
            <person name="Estelle M."/>
            <person name="Fawcett J.A."/>
            <person name="Gundlach H."/>
            <person name="Hanada K."/>
            <person name="Heyl A."/>
            <person name="Hicks K.A."/>
            <person name="Hugh J."/>
            <person name="Lohr M."/>
            <person name="Mayer K."/>
            <person name="Melkozernov A."/>
            <person name="Murata T."/>
            <person name="Nelson D."/>
            <person name="Pils B."/>
            <person name="Prigge M."/>
            <person name="Reiss B."/>
            <person name="Renner T."/>
            <person name="Rombauts S."/>
            <person name="Rushton P."/>
            <person name="Sanderfoot A."/>
            <person name="Schween G."/>
            <person name="Shiu S.-H."/>
            <person name="Stueber K."/>
            <person name="Theodoulou F.L."/>
            <person name="Tu H."/>
            <person name="Van de Peer Y."/>
            <person name="Verrier P.J."/>
            <person name="Waters E."/>
            <person name="Wood A."/>
            <person name="Yang L."/>
            <person name="Cove D."/>
            <person name="Cuming A."/>
            <person name="Hasebe M."/>
            <person name="Lucas S."/>
            <person name="Mishler D.B."/>
            <person name="Reski R."/>
            <person name="Grigoriev I."/>
            <person name="Quatrano R.S."/>
            <person name="Boore J.L."/>
        </authorList>
    </citation>
    <scope>NUCLEOTIDE SEQUENCE [LARGE SCALE GENOMIC DNA]</scope>
    <source>
        <strain evidence="2 3">cv. Gransden 2004</strain>
    </source>
</reference>
<dbReference type="Proteomes" id="UP000006727">
    <property type="component" value="Chromosome 14"/>
</dbReference>